<dbReference type="RefSeq" id="WP_071062332.1">
    <property type="nucleotide sequence ID" value="NZ_MAXA01000136.1"/>
</dbReference>
<dbReference type="AlphaFoldDB" id="A0A1S1QLE9"/>
<gene>
    <name evidence="4" type="ORF">BBK14_15515</name>
</gene>
<evidence type="ECO:0000313" key="5">
    <source>
        <dbReference type="Proteomes" id="UP000179769"/>
    </source>
</evidence>
<dbReference type="GO" id="GO:0042602">
    <property type="term" value="F:riboflavin reductase (NADPH) activity"/>
    <property type="evidence" value="ECO:0007669"/>
    <property type="project" value="TreeGrafter"/>
</dbReference>
<keyword evidence="2" id="KW-0560">Oxidoreductase</keyword>
<dbReference type="SUPFAM" id="SSF50475">
    <property type="entry name" value="FMN-binding split barrel"/>
    <property type="match status" value="1"/>
</dbReference>
<keyword evidence="5" id="KW-1185">Reference proteome</keyword>
<accession>A0A1S1QLE9</accession>
<protein>
    <submittedName>
        <fullName evidence="4">Flavin oxidoreductase</fullName>
    </submittedName>
</protein>
<dbReference type="EMBL" id="MAXA01000136">
    <property type="protein sequence ID" value="OHV34517.1"/>
    <property type="molecule type" value="Genomic_DNA"/>
</dbReference>
<dbReference type="GO" id="GO:0010181">
    <property type="term" value="F:FMN binding"/>
    <property type="evidence" value="ECO:0007669"/>
    <property type="project" value="InterPro"/>
</dbReference>
<evidence type="ECO:0000256" key="1">
    <source>
        <dbReference type="ARBA" id="ARBA00008898"/>
    </source>
</evidence>
<proteinExistence type="inferred from homology"/>
<comment type="similarity">
    <text evidence="1">Belongs to the non-flavoprotein flavin reductase family.</text>
</comment>
<dbReference type="SMART" id="SM00903">
    <property type="entry name" value="Flavin_Reduct"/>
    <property type="match status" value="1"/>
</dbReference>
<comment type="caution">
    <text evidence="4">The sequence shown here is derived from an EMBL/GenBank/DDBJ whole genome shotgun (WGS) entry which is preliminary data.</text>
</comment>
<evidence type="ECO:0000313" key="4">
    <source>
        <dbReference type="EMBL" id="OHV34517.1"/>
    </source>
</evidence>
<organism evidence="4 5">
    <name type="scientific">Parafrankia soli</name>
    <dbReference type="NCBI Taxonomy" id="2599596"/>
    <lineage>
        <taxon>Bacteria</taxon>
        <taxon>Bacillati</taxon>
        <taxon>Actinomycetota</taxon>
        <taxon>Actinomycetes</taxon>
        <taxon>Frankiales</taxon>
        <taxon>Frankiaceae</taxon>
        <taxon>Parafrankia</taxon>
    </lineage>
</organism>
<dbReference type="InterPro" id="IPR012349">
    <property type="entry name" value="Split_barrel_FMN-bd"/>
</dbReference>
<reference evidence="5" key="1">
    <citation type="submission" date="2016-07" db="EMBL/GenBank/DDBJ databases">
        <title>Frankia sp. NRRL B-16219 Genome sequencing.</title>
        <authorList>
            <person name="Ghodhbane-Gtari F."/>
            <person name="Swanson E."/>
            <person name="Gueddou A."/>
            <person name="Louati M."/>
            <person name="Nouioui I."/>
            <person name="Hezbri K."/>
            <person name="Abebe-Akele F."/>
            <person name="Simpson S."/>
            <person name="Morris K."/>
            <person name="Thomas K."/>
            <person name="Gtari M."/>
            <person name="Tisa L.S."/>
        </authorList>
    </citation>
    <scope>NUCLEOTIDE SEQUENCE [LARGE SCALE GENOMIC DNA]</scope>
    <source>
        <strain evidence="5">NRRL B-16219</strain>
    </source>
</reference>
<feature type="domain" description="Flavin reductase like" evidence="3">
    <location>
        <begin position="21"/>
        <end position="166"/>
    </location>
</feature>
<dbReference type="PANTHER" id="PTHR30466">
    <property type="entry name" value="FLAVIN REDUCTASE"/>
    <property type="match status" value="1"/>
</dbReference>
<dbReference type="Pfam" id="PF01613">
    <property type="entry name" value="Flavin_Reduct"/>
    <property type="match status" value="1"/>
</dbReference>
<dbReference type="Gene3D" id="2.30.110.10">
    <property type="entry name" value="Electron Transport, Fmn-binding Protein, Chain A"/>
    <property type="match status" value="1"/>
</dbReference>
<dbReference type="InterPro" id="IPR050268">
    <property type="entry name" value="NADH-dep_flavin_reductase"/>
</dbReference>
<dbReference type="InterPro" id="IPR002563">
    <property type="entry name" value="Flavin_Rdtase-like_dom"/>
</dbReference>
<sequence>MSGTRPPNHTDDHTNAFRNALGTFATGIVIVTASHPAGGPVGLTANSFSSVSLAPPLVLFCVAHTSTTWPSIRAAGRFCVNVLADGQEELSRRFTVRGEDRFRGVHWRPAPSGAPILPGVASWIDCRIETLHEAGDHTIVVGKVCDLAVDDKSAAPLLYYRSSYASLTVR</sequence>
<dbReference type="PANTHER" id="PTHR30466:SF11">
    <property type="entry name" value="FLAVIN-DEPENDENT MONOOXYGENASE, REDUCTASE SUBUNIT HSAB"/>
    <property type="match status" value="1"/>
</dbReference>
<dbReference type="Proteomes" id="UP000179769">
    <property type="component" value="Unassembled WGS sequence"/>
</dbReference>
<evidence type="ECO:0000259" key="3">
    <source>
        <dbReference type="SMART" id="SM00903"/>
    </source>
</evidence>
<evidence type="ECO:0000256" key="2">
    <source>
        <dbReference type="ARBA" id="ARBA00023002"/>
    </source>
</evidence>
<name>A0A1S1QLE9_9ACTN</name>
<dbReference type="OrthoDB" id="9792858at2"/>